<gene>
    <name evidence="4" type="ORF">J2Z80_001919</name>
</gene>
<proteinExistence type="inferred from homology"/>
<dbReference type="PIRSF" id="PIRSF000521">
    <property type="entry name" value="Transaminase_4ab_Lys_Orn"/>
    <property type="match status" value="1"/>
</dbReference>
<accession>A0ABS4NFF3</accession>
<name>A0ABS4NFF3_9THEO</name>
<dbReference type="PANTHER" id="PTHR43094:SF1">
    <property type="entry name" value="AMINOTRANSFERASE CLASS-III"/>
    <property type="match status" value="1"/>
</dbReference>
<keyword evidence="4" id="KW-0808">Transferase</keyword>
<evidence type="ECO:0000256" key="2">
    <source>
        <dbReference type="ARBA" id="ARBA00022898"/>
    </source>
</evidence>
<dbReference type="Gene3D" id="3.40.640.10">
    <property type="entry name" value="Type I PLP-dependent aspartate aminotransferase-like (Major domain)"/>
    <property type="match status" value="1"/>
</dbReference>
<keyword evidence="4" id="KW-0032">Aminotransferase</keyword>
<dbReference type="InterPro" id="IPR015424">
    <property type="entry name" value="PyrdxlP-dep_Trfase"/>
</dbReference>
<dbReference type="InterPro" id="IPR015422">
    <property type="entry name" value="PyrdxlP-dep_Trfase_small"/>
</dbReference>
<comment type="similarity">
    <text evidence="1 3">Belongs to the class-III pyridoxal-phosphate-dependent aminotransferase family.</text>
</comment>
<dbReference type="PANTHER" id="PTHR43094">
    <property type="entry name" value="AMINOTRANSFERASE"/>
    <property type="match status" value="1"/>
</dbReference>
<dbReference type="Gene3D" id="3.90.1150.10">
    <property type="entry name" value="Aspartate Aminotransferase, domain 1"/>
    <property type="match status" value="1"/>
</dbReference>
<evidence type="ECO:0000313" key="5">
    <source>
        <dbReference type="Proteomes" id="UP001166402"/>
    </source>
</evidence>
<evidence type="ECO:0000256" key="1">
    <source>
        <dbReference type="ARBA" id="ARBA00008954"/>
    </source>
</evidence>
<dbReference type="CDD" id="cd00610">
    <property type="entry name" value="OAT_like"/>
    <property type="match status" value="1"/>
</dbReference>
<dbReference type="SUPFAM" id="SSF53383">
    <property type="entry name" value="PLP-dependent transferases"/>
    <property type="match status" value="1"/>
</dbReference>
<dbReference type="Pfam" id="PF00202">
    <property type="entry name" value="Aminotran_3"/>
    <property type="match status" value="1"/>
</dbReference>
<comment type="caution">
    <text evidence="4">The sequence shown here is derived from an EMBL/GenBank/DDBJ whole genome shotgun (WGS) entry which is preliminary data.</text>
</comment>
<dbReference type="NCBIfam" id="NF004718">
    <property type="entry name" value="PRK06062.1"/>
    <property type="match status" value="1"/>
</dbReference>
<dbReference type="EC" id="2.6.1.55" evidence="4"/>
<dbReference type="InterPro" id="IPR015421">
    <property type="entry name" value="PyrdxlP-dep_Trfase_major"/>
</dbReference>
<dbReference type="RefSeq" id="WP_209454156.1">
    <property type="nucleotide sequence ID" value="NZ_JAGGLT010000020.1"/>
</dbReference>
<dbReference type="EMBL" id="JAGGLT010000020">
    <property type="protein sequence ID" value="MBP2072388.1"/>
    <property type="molecule type" value="Genomic_DNA"/>
</dbReference>
<dbReference type="Proteomes" id="UP001166402">
    <property type="component" value="Unassembled WGS sequence"/>
</dbReference>
<evidence type="ECO:0000313" key="4">
    <source>
        <dbReference type="EMBL" id="MBP2072388.1"/>
    </source>
</evidence>
<reference evidence="4" key="1">
    <citation type="submission" date="2021-03" db="EMBL/GenBank/DDBJ databases">
        <title>Genomic Encyclopedia of Type Strains, Phase IV (KMG-IV): sequencing the most valuable type-strain genomes for metagenomic binning, comparative biology and taxonomic classification.</title>
        <authorList>
            <person name="Goeker M."/>
        </authorList>
    </citation>
    <scope>NUCLEOTIDE SEQUENCE</scope>
    <source>
        <strain evidence="4">DSM 101588</strain>
    </source>
</reference>
<organism evidence="4 5">
    <name type="scientific">Thermoanaerobacterium butyriciformans</name>
    <dbReference type="NCBI Taxonomy" id="1702242"/>
    <lineage>
        <taxon>Bacteria</taxon>
        <taxon>Bacillati</taxon>
        <taxon>Bacillota</taxon>
        <taxon>Clostridia</taxon>
        <taxon>Thermoanaerobacterales</taxon>
        <taxon>Thermoanaerobacteraceae</taxon>
        <taxon>Thermoanaerobacterium</taxon>
    </lineage>
</organism>
<keyword evidence="5" id="KW-1185">Reference proteome</keyword>
<protein>
    <submittedName>
        <fullName evidence="4">Taurine--2-oxoglutarate transaminase</fullName>
        <ecNumber evidence="4">2.6.1.55</ecNumber>
    </submittedName>
</protein>
<sequence length="453" mass="51174">MLTKEDNEIVMDEDNIREYDKRYNLHSWSAQKNLNPLVITKAEGIYFWDINGKRYFDMSSQLVNVNVGHGNKEIIKAIKEQAERLPFIGPSYAVDVRSRLAAKVIEKAPDNMGKVFFTLGGADANENAIKIARMFTGRQKIFSRYRSYHGASFGAANLSGEPRRYTCEPGLTGFIKFFDPYIYREKIEFKSEEEASRYYLNKLKEQIIYEGADNVAAIFLETVTGSNGVIIPPKGYLQGIRDICDEFGILMVCDEVMTGWGRTGEWFACDNWNVKPDIITFAKGITCGYEPLGGVIVDKKIAEYFDDNVLMCGLTYNAHPIGCAAGCATIDVYEKEGLIENSKKMGKVLGAELEKLKEKHACVGDVRYIGLFSAVELVKHKGTKEPLVPYGKDPEKIMPRIIDKLRERGFSTYSHENCILVAPPLIIKEEELKEALSILDEVLDFVDEYIEKT</sequence>
<keyword evidence="2 3" id="KW-0663">Pyridoxal phosphate</keyword>
<dbReference type="GO" id="GO:0050322">
    <property type="term" value="F:taurine-2-oxoglutarate transaminase activity"/>
    <property type="evidence" value="ECO:0007669"/>
    <property type="project" value="UniProtKB-EC"/>
</dbReference>
<evidence type="ECO:0000256" key="3">
    <source>
        <dbReference type="RuleBase" id="RU003560"/>
    </source>
</evidence>
<dbReference type="InterPro" id="IPR005814">
    <property type="entry name" value="Aminotrans_3"/>
</dbReference>